<evidence type="ECO:0000313" key="1">
    <source>
        <dbReference type="EMBL" id="MBA9027506.1"/>
    </source>
</evidence>
<reference evidence="1 2" key="1">
    <citation type="submission" date="2020-08" db="EMBL/GenBank/DDBJ databases">
        <title>Genomic Encyclopedia of Type Strains, Phase IV (KMG-IV): sequencing the most valuable type-strain genomes for metagenomic binning, comparative biology and taxonomic classification.</title>
        <authorList>
            <person name="Goeker M."/>
        </authorList>
    </citation>
    <scope>NUCLEOTIDE SEQUENCE [LARGE SCALE GENOMIC DNA]</scope>
    <source>
        <strain evidence="1 2">DSM 105481</strain>
    </source>
</reference>
<keyword evidence="2" id="KW-1185">Reference proteome</keyword>
<sequence>MAKNTWFKTAGTWKKAVNVWQNINGVWKQRVIPKGNISGVWKDFIQYIINLYINGISNVSWGLYKSRTQTIASIAYSEQTLNFNFRCDSDGAGSSRSFAMYTPEMYDLTSASKVTVEFAEIRLGTSTQNNPLYLIVSTQQTGLATVYNARTSYFKTGVSSNITLELDVSSLSGDFYIRLNATNTDVNDNYAHIRKITIE</sequence>
<name>A0ABR6CRF8_9BACI</name>
<dbReference type="RefSeq" id="WP_182502960.1">
    <property type="nucleotide sequence ID" value="NZ_JACJHX010000008.1"/>
</dbReference>
<accession>A0ABR6CRF8</accession>
<dbReference type="EMBL" id="JACJHX010000008">
    <property type="protein sequence ID" value="MBA9027506.1"/>
    <property type="molecule type" value="Genomic_DNA"/>
</dbReference>
<gene>
    <name evidence="1" type="ORF">HNP81_002796</name>
</gene>
<evidence type="ECO:0000313" key="2">
    <source>
        <dbReference type="Proteomes" id="UP000626697"/>
    </source>
</evidence>
<comment type="caution">
    <text evidence="1">The sequence shown here is derived from an EMBL/GenBank/DDBJ whole genome shotgun (WGS) entry which is preliminary data.</text>
</comment>
<dbReference type="Proteomes" id="UP000626697">
    <property type="component" value="Unassembled WGS sequence"/>
</dbReference>
<protein>
    <submittedName>
        <fullName evidence="1">Uncharacterized protein</fullName>
    </submittedName>
</protein>
<proteinExistence type="predicted"/>
<organism evidence="1 2">
    <name type="scientific">Peribacillus huizhouensis</name>
    <dbReference type="NCBI Taxonomy" id="1501239"/>
    <lineage>
        <taxon>Bacteria</taxon>
        <taxon>Bacillati</taxon>
        <taxon>Bacillota</taxon>
        <taxon>Bacilli</taxon>
        <taxon>Bacillales</taxon>
        <taxon>Bacillaceae</taxon>
        <taxon>Peribacillus</taxon>
    </lineage>
</organism>